<dbReference type="EMBL" id="MLJW01000046">
    <property type="protein sequence ID" value="OIR05994.1"/>
    <property type="molecule type" value="Genomic_DNA"/>
</dbReference>
<reference evidence="2" key="1">
    <citation type="submission" date="2016-10" db="EMBL/GenBank/DDBJ databases">
        <title>Sequence of Gallionella enrichment culture.</title>
        <authorList>
            <person name="Poehlein A."/>
            <person name="Muehling M."/>
            <person name="Daniel R."/>
        </authorList>
    </citation>
    <scope>NUCLEOTIDE SEQUENCE</scope>
</reference>
<comment type="caution">
    <text evidence="2">The sequence shown here is derived from an EMBL/GenBank/DDBJ whole genome shotgun (WGS) entry which is preliminary data.</text>
</comment>
<name>A0A1J5SCN6_9ZZZZ</name>
<evidence type="ECO:0000256" key="1">
    <source>
        <dbReference type="SAM" id="MobiDB-lite"/>
    </source>
</evidence>
<accession>A0A1J5SCN6</accession>
<protein>
    <submittedName>
        <fullName evidence="2">Uncharacterized protein</fullName>
    </submittedName>
</protein>
<sequence>MAVKNGNMFGKGGKGFDQHIKHDLLTGRMFTQGVIENQLKALRQELNVESKASMKDPVSYAIRKALAAQGVQPIDSVSGHFVGCKVSEREAGDGVAREAALRLQDADSGDIDTVVLNLNSGAGQMAIQKLKHVAPGEQITLKLFSSVSEPVEEGGKTFVNHYGAINRADGSKVTLDDDAKVKALNKQLTDERNALTAKKASKELVSATINSIKVNAALDTAKGVEAKVANFKLNGHPPATNEAFSEQDTEFGDAGFDNGGAGKSAAPKA</sequence>
<feature type="region of interest" description="Disordered" evidence="1">
    <location>
        <begin position="236"/>
        <end position="269"/>
    </location>
</feature>
<organism evidence="2">
    <name type="scientific">mine drainage metagenome</name>
    <dbReference type="NCBI Taxonomy" id="410659"/>
    <lineage>
        <taxon>unclassified sequences</taxon>
        <taxon>metagenomes</taxon>
        <taxon>ecological metagenomes</taxon>
    </lineage>
</organism>
<dbReference type="AlphaFoldDB" id="A0A1J5SCN6"/>
<gene>
    <name evidence="2" type="ORF">GALL_117910</name>
</gene>
<proteinExistence type="predicted"/>
<evidence type="ECO:0000313" key="2">
    <source>
        <dbReference type="EMBL" id="OIR05994.1"/>
    </source>
</evidence>